<feature type="compositionally biased region" description="Basic and acidic residues" evidence="1">
    <location>
        <begin position="112"/>
        <end position="129"/>
    </location>
</feature>
<sequence length="247" mass="28341">MNRDFDRNDNRRKNHYADFDQYGNPRTGNTNSLSRRDPEGSSRDHESEHRGYDNRDSRSRMSSDARAYGDFSGGTRYGEGGSTYGGGSAYGDSYYGMSGHEGPRYRNAGRSRSGDERHGFDDRDRDDYSRQNYGRSGGNNYSGRMSDDSDSGYRGTGYIYGSRPGPGSTYSDRDDRGYDRGYRDFGSTGYGSTGYNNRDEDRMRSISGNYGNEARRNSDSDDNRRYNRGGHDWNFDRRDRNYRDWND</sequence>
<evidence type="ECO:0000313" key="2">
    <source>
        <dbReference type="EMBL" id="SIQ82590.1"/>
    </source>
</evidence>
<dbReference type="STRING" id="1077936.SAMN05421545_1262"/>
<protein>
    <submittedName>
        <fullName evidence="2">Uncharacterized protein</fullName>
    </submittedName>
</protein>
<dbReference type="OrthoDB" id="850838at2"/>
<dbReference type="EMBL" id="FTNM01000002">
    <property type="protein sequence ID" value="SIQ82590.1"/>
    <property type="molecule type" value="Genomic_DNA"/>
</dbReference>
<organism evidence="2 3">
    <name type="scientific">Pontibacter lucknowensis</name>
    <dbReference type="NCBI Taxonomy" id="1077936"/>
    <lineage>
        <taxon>Bacteria</taxon>
        <taxon>Pseudomonadati</taxon>
        <taxon>Bacteroidota</taxon>
        <taxon>Cytophagia</taxon>
        <taxon>Cytophagales</taxon>
        <taxon>Hymenobacteraceae</taxon>
        <taxon>Pontibacter</taxon>
    </lineage>
</organism>
<feature type="compositionally biased region" description="Basic and acidic residues" evidence="1">
    <location>
        <begin position="171"/>
        <end position="183"/>
    </location>
</feature>
<accession>A0A1N6VXN5</accession>
<feature type="compositionally biased region" description="Basic and acidic residues" evidence="1">
    <location>
        <begin position="1"/>
        <end position="18"/>
    </location>
</feature>
<feature type="compositionally biased region" description="Basic and acidic residues" evidence="1">
    <location>
        <begin position="213"/>
        <end position="247"/>
    </location>
</feature>
<feature type="region of interest" description="Disordered" evidence="1">
    <location>
        <begin position="1"/>
        <end position="247"/>
    </location>
</feature>
<proteinExistence type="predicted"/>
<name>A0A1N6VXN5_9BACT</name>
<evidence type="ECO:0000313" key="3">
    <source>
        <dbReference type="Proteomes" id="UP000185924"/>
    </source>
</evidence>
<feature type="compositionally biased region" description="Gly residues" evidence="1">
    <location>
        <begin position="71"/>
        <end position="89"/>
    </location>
</feature>
<feature type="compositionally biased region" description="Basic and acidic residues" evidence="1">
    <location>
        <begin position="34"/>
        <end position="63"/>
    </location>
</feature>
<feature type="compositionally biased region" description="Polar residues" evidence="1">
    <location>
        <begin position="24"/>
        <end position="33"/>
    </location>
</feature>
<evidence type="ECO:0000256" key="1">
    <source>
        <dbReference type="SAM" id="MobiDB-lite"/>
    </source>
</evidence>
<feature type="compositionally biased region" description="Low complexity" evidence="1">
    <location>
        <begin position="130"/>
        <end position="144"/>
    </location>
</feature>
<dbReference type="RefSeq" id="WP_076421515.1">
    <property type="nucleotide sequence ID" value="NZ_FTNM01000002.1"/>
</dbReference>
<keyword evidence="3" id="KW-1185">Reference proteome</keyword>
<reference evidence="3" key="1">
    <citation type="submission" date="2017-01" db="EMBL/GenBank/DDBJ databases">
        <authorList>
            <person name="Varghese N."/>
            <person name="Submissions S."/>
        </authorList>
    </citation>
    <scope>NUCLEOTIDE SEQUENCE [LARGE SCALE GENOMIC DNA]</scope>
    <source>
        <strain evidence="3">DM9</strain>
    </source>
</reference>
<dbReference type="AlphaFoldDB" id="A0A1N6VXN5"/>
<gene>
    <name evidence="2" type="ORF">SAMN05421545_1262</name>
</gene>
<dbReference type="Proteomes" id="UP000185924">
    <property type="component" value="Unassembled WGS sequence"/>
</dbReference>